<dbReference type="AlphaFoldDB" id="A0A8E1R0T9"/>
<reference evidence="3 4" key="1">
    <citation type="submission" date="2015-06" db="EMBL/GenBank/DDBJ databases">
        <title>Prevotella sp. 109, sp. nov., a novel member of the family Prevotellaceae isolated from human faeces.</title>
        <authorList>
            <person name="Shkoporov A.N."/>
            <person name="Chaplin A.V."/>
            <person name="Kafarskaia L.I."/>
            <person name="Efimov B.A."/>
        </authorList>
    </citation>
    <scope>NUCLEOTIDE SEQUENCE [LARGE SCALE GENOMIC DNA]</scope>
    <source>
        <strain evidence="3 4">109</strain>
    </source>
</reference>
<keyword evidence="4" id="KW-1185">Reference proteome</keyword>
<comment type="caution">
    <text evidence="3">The sequence shown here is derived from an EMBL/GenBank/DDBJ whole genome shotgun (WGS) entry which is preliminary data.</text>
</comment>
<feature type="chain" id="PRO_5034020442" description="Outer membrane protein beta-barrel domain-containing protein" evidence="1">
    <location>
        <begin position="18"/>
        <end position="250"/>
    </location>
</feature>
<organism evidence="3 4">
    <name type="scientific">Xylanibacter rarus</name>
    <dbReference type="NCBI Taxonomy" id="1676614"/>
    <lineage>
        <taxon>Bacteria</taxon>
        <taxon>Pseudomonadati</taxon>
        <taxon>Bacteroidota</taxon>
        <taxon>Bacteroidia</taxon>
        <taxon>Bacteroidales</taxon>
        <taxon>Prevotellaceae</taxon>
        <taxon>Xylanibacter</taxon>
    </lineage>
</organism>
<evidence type="ECO:0000256" key="1">
    <source>
        <dbReference type="SAM" id="SignalP"/>
    </source>
</evidence>
<proteinExistence type="predicted"/>
<name>A0A8E1R0T9_9BACT</name>
<dbReference type="InterPro" id="IPR025665">
    <property type="entry name" value="Beta-barrel_OMP_2"/>
</dbReference>
<evidence type="ECO:0000313" key="4">
    <source>
        <dbReference type="Proteomes" id="UP000036951"/>
    </source>
</evidence>
<dbReference type="Gene3D" id="2.40.160.20">
    <property type="match status" value="1"/>
</dbReference>
<dbReference type="Proteomes" id="UP000036951">
    <property type="component" value="Unassembled WGS sequence"/>
</dbReference>
<protein>
    <recommendedName>
        <fullName evidence="2">Outer membrane protein beta-barrel domain-containing protein</fullName>
    </recommendedName>
</protein>
<evidence type="ECO:0000259" key="2">
    <source>
        <dbReference type="Pfam" id="PF13568"/>
    </source>
</evidence>
<feature type="signal peptide" evidence="1">
    <location>
        <begin position="1"/>
        <end position="17"/>
    </location>
</feature>
<evidence type="ECO:0000313" key="3">
    <source>
        <dbReference type="EMBL" id="KOO69206.1"/>
    </source>
</evidence>
<dbReference type="EMBL" id="LFQU01000004">
    <property type="protein sequence ID" value="KOO69206.1"/>
    <property type="molecule type" value="Genomic_DNA"/>
</dbReference>
<dbReference type="OrthoDB" id="1014137at2"/>
<accession>A0A8E1R0T9</accession>
<gene>
    <name evidence="3" type="ORF">ACU52_03695</name>
</gene>
<dbReference type="RefSeq" id="WP_053397805.1">
    <property type="nucleotide sequence ID" value="NZ_LFQU01000004.1"/>
</dbReference>
<keyword evidence="1" id="KW-0732">Signal</keyword>
<dbReference type="Pfam" id="PF13568">
    <property type="entry name" value="OMP_b-brl_2"/>
    <property type="match status" value="1"/>
</dbReference>
<feature type="domain" description="Outer membrane protein beta-barrel" evidence="2">
    <location>
        <begin position="29"/>
        <end position="225"/>
    </location>
</feature>
<sequence length="250" mass="27920">MKKTFITLVLTAFTASAAFGAGIFDNLVYNLRFGYSVGGTAPMGMPATIRSLDSYKLEPNFSLGLGIYKPLSDKWGLTTGLHLENKGMNIDATVKNYHMAIVRGGQRLEGQFTGHNASEVEMWMLTLPLQATYALNSNLHLKLGPYLSYVRSHSFRGYAYDGYLRVGDPTGAKVELGSDEGSRGTYDFSDDMRSWQLGMMLGAEWYFHKQWGAFADVSWGFTGIFRKHFDTIEQTLYPIYGTIGVSYKIK</sequence>